<gene>
    <name evidence="2" type="ORF">CYMTET_49780</name>
</gene>
<evidence type="ECO:0000313" key="3">
    <source>
        <dbReference type="Proteomes" id="UP001190700"/>
    </source>
</evidence>
<evidence type="ECO:0000313" key="2">
    <source>
        <dbReference type="EMBL" id="KAK3240377.1"/>
    </source>
</evidence>
<dbReference type="AlphaFoldDB" id="A0AAE0BPL5"/>
<dbReference type="EMBL" id="LGRX02033663">
    <property type="protein sequence ID" value="KAK3240377.1"/>
    <property type="molecule type" value="Genomic_DNA"/>
</dbReference>
<feature type="region of interest" description="Disordered" evidence="1">
    <location>
        <begin position="36"/>
        <end position="73"/>
    </location>
</feature>
<organism evidence="2 3">
    <name type="scientific">Cymbomonas tetramitiformis</name>
    <dbReference type="NCBI Taxonomy" id="36881"/>
    <lineage>
        <taxon>Eukaryota</taxon>
        <taxon>Viridiplantae</taxon>
        <taxon>Chlorophyta</taxon>
        <taxon>Pyramimonadophyceae</taxon>
        <taxon>Pyramimonadales</taxon>
        <taxon>Pyramimonadaceae</taxon>
        <taxon>Cymbomonas</taxon>
    </lineage>
</organism>
<keyword evidence="3" id="KW-1185">Reference proteome</keyword>
<sequence length="147" mass="16321">MNRLLRGLRLLCCEFEEQETKQNLKYAANRGSRRYSAKESLRRKERDRDSWVRDDGPALADAGVDESDSEITREQGLPVLGTALPVERLALDLCEGDTGARGVCSYTVNLERPEGPAEAKPGTRPTWARDRSEAYMGSFLVLCGGEA</sequence>
<reference evidence="2 3" key="1">
    <citation type="journal article" date="2015" name="Genome Biol. Evol.">
        <title>Comparative Genomics of a Bacterivorous Green Alga Reveals Evolutionary Causalities and Consequences of Phago-Mixotrophic Mode of Nutrition.</title>
        <authorList>
            <person name="Burns J.A."/>
            <person name="Paasch A."/>
            <person name="Narechania A."/>
            <person name="Kim E."/>
        </authorList>
    </citation>
    <scope>NUCLEOTIDE SEQUENCE [LARGE SCALE GENOMIC DNA]</scope>
    <source>
        <strain evidence="2 3">PLY_AMNH</strain>
    </source>
</reference>
<proteinExistence type="predicted"/>
<comment type="caution">
    <text evidence="2">The sequence shown here is derived from an EMBL/GenBank/DDBJ whole genome shotgun (WGS) entry which is preliminary data.</text>
</comment>
<accession>A0AAE0BPL5</accession>
<name>A0AAE0BPL5_9CHLO</name>
<feature type="compositionally biased region" description="Basic and acidic residues" evidence="1">
    <location>
        <begin position="36"/>
        <end position="56"/>
    </location>
</feature>
<evidence type="ECO:0000256" key="1">
    <source>
        <dbReference type="SAM" id="MobiDB-lite"/>
    </source>
</evidence>
<protein>
    <submittedName>
        <fullName evidence="2">Uncharacterized protein</fullName>
    </submittedName>
</protein>
<dbReference type="Proteomes" id="UP001190700">
    <property type="component" value="Unassembled WGS sequence"/>
</dbReference>